<keyword evidence="3" id="KW-1185">Reference proteome</keyword>
<comment type="caution">
    <text evidence="2">The sequence shown here is derived from an EMBL/GenBank/DDBJ whole genome shotgun (WGS) entry which is preliminary data.</text>
</comment>
<dbReference type="Gene3D" id="3.40.50.150">
    <property type="entry name" value="Vaccinia Virus protein VP39"/>
    <property type="match status" value="1"/>
</dbReference>
<gene>
    <name evidence="2" type="ORF">HPB51_021010</name>
</gene>
<proteinExistence type="predicted"/>
<protein>
    <recommendedName>
        <fullName evidence="1">Methyltransferase domain-containing protein</fullName>
    </recommendedName>
</protein>
<evidence type="ECO:0000313" key="3">
    <source>
        <dbReference type="Proteomes" id="UP000821866"/>
    </source>
</evidence>
<dbReference type="InterPro" id="IPR029063">
    <property type="entry name" value="SAM-dependent_MTases_sf"/>
</dbReference>
<dbReference type="Pfam" id="PF13679">
    <property type="entry name" value="Methyltransf_32"/>
    <property type="match status" value="1"/>
</dbReference>
<dbReference type="PANTHER" id="PTHR13369">
    <property type="match status" value="1"/>
</dbReference>
<sequence length="225" mass="25573">MSAQIQTHRALESLELKHIEQVERDECSRLIEEFKHPKDSLYSSHPERTKPRIRHKNPESIINSLREARIMPDLKPNPGKNSLLLPWEDFPEKVHPLGGGLPKTRVLRKCQQIENLVVLALQNVFDGCRIVDFCSGGGHVGIVLAYLLPECRIIMIENKEESMHRARERVKSLGLRNAVFYQSNMDYFVGNFDLGVSLHACGVATDLVLQKCIERNATFVSCPCC</sequence>
<feature type="domain" description="Methyltransferase" evidence="1">
    <location>
        <begin position="108"/>
        <end position="225"/>
    </location>
</feature>
<reference evidence="2" key="1">
    <citation type="journal article" date="2020" name="Cell">
        <title>Large-Scale Comparative Analyses of Tick Genomes Elucidate Their Genetic Diversity and Vector Capacities.</title>
        <authorList>
            <consortium name="Tick Genome and Microbiome Consortium (TIGMIC)"/>
            <person name="Jia N."/>
            <person name="Wang J."/>
            <person name="Shi W."/>
            <person name="Du L."/>
            <person name="Sun Y."/>
            <person name="Zhan W."/>
            <person name="Jiang J.F."/>
            <person name="Wang Q."/>
            <person name="Zhang B."/>
            <person name="Ji P."/>
            <person name="Bell-Sakyi L."/>
            <person name="Cui X.M."/>
            <person name="Yuan T.T."/>
            <person name="Jiang B.G."/>
            <person name="Yang W.F."/>
            <person name="Lam T.T."/>
            <person name="Chang Q.C."/>
            <person name="Ding S.J."/>
            <person name="Wang X.J."/>
            <person name="Zhu J.G."/>
            <person name="Ruan X.D."/>
            <person name="Zhao L."/>
            <person name="Wei J.T."/>
            <person name="Ye R.Z."/>
            <person name="Que T.C."/>
            <person name="Du C.H."/>
            <person name="Zhou Y.H."/>
            <person name="Cheng J.X."/>
            <person name="Dai P.F."/>
            <person name="Guo W.B."/>
            <person name="Han X.H."/>
            <person name="Huang E.J."/>
            <person name="Li L.F."/>
            <person name="Wei W."/>
            <person name="Gao Y.C."/>
            <person name="Liu J.Z."/>
            <person name="Shao H.Z."/>
            <person name="Wang X."/>
            <person name="Wang C.C."/>
            <person name="Yang T.C."/>
            <person name="Huo Q.B."/>
            <person name="Li W."/>
            <person name="Chen H.Y."/>
            <person name="Chen S.E."/>
            <person name="Zhou L.G."/>
            <person name="Ni X.B."/>
            <person name="Tian J.H."/>
            <person name="Sheng Y."/>
            <person name="Liu T."/>
            <person name="Pan Y.S."/>
            <person name="Xia L.Y."/>
            <person name="Li J."/>
            <person name="Zhao F."/>
            <person name="Cao W.C."/>
        </authorList>
    </citation>
    <scope>NUCLEOTIDE SEQUENCE</scope>
    <source>
        <strain evidence="2">Rmic-2018</strain>
    </source>
</reference>
<dbReference type="AlphaFoldDB" id="A0A9J6DC90"/>
<dbReference type="PANTHER" id="PTHR13369:SF0">
    <property type="entry name" value="GLUTATHIONE S-TRANSFERASE C-TERMINAL DOMAIN-CONTAINING PROTEIN"/>
    <property type="match status" value="1"/>
</dbReference>
<name>A0A9J6DC90_RHIMP</name>
<evidence type="ECO:0000313" key="2">
    <source>
        <dbReference type="EMBL" id="KAH8019688.1"/>
    </source>
</evidence>
<dbReference type="GO" id="GO:0005737">
    <property type="term" value="C:cytoplasm"/>
    <property type="evidence" value="ECO:0007669"/>
    <property type="project" value="TreeGrafter"/>
</dbReference>
<accession>A0A9J6DC90</accession>
<organism evidence="2 3">
    <name type="scientific">Rhipicephalus microplus</name>
    <name type="common">Cattle tick</name>
    <name type="synonym">Boophilus microplus</name>
    <dbReference type="NCBI Taxonomy" id="6941"/>
    <lineage>
        <taxon>Eukaryota</taxon>
        <taxon>Metazoa</taxon>
        <taxon>Ecdysozoa</taxon>
        <taxon>Arthropoda</taxon>
        <taxon>Chelicerata</taxon>
        <taxon>Arachnida</taxon>
        <taxon>Acari</taxon>
        <taxon>Parasitiformes</taxon>
        <taxon>Ixodida</taxon>
        <taxon>Ixodoidea</taxon>
        <taxon>Ixodidae</taxon>
        <taxon>Rhipicephalinae</taxon>
        <taxon>Rhipicephalus</taxon>
        <taxon>Boophilus</taxon>
    </lineage>
</organism>
<dbReference type="FunFam" id="3.40.50.150:FF:000725">
    <property type="entry name" value="Glutathione S-transferase, C-terminal domain-containing"/>
    <property type="match status" value="1"/>
</dbReference>
<dbReference type="VEuPathDB" id="VectorBase:LOC119181091"/>
<dbReference type="SUPFAM" id="SSF53335">
    <property type="entry name" value="S-adenosyl-L-methionine-dependent methyltransferases"/>
    <property type="match status" value="1"/>
</dbReference>
<dbReference type="InterPro" id="IPR025714">
    <property type="entry name" value="Methyltranfer_dom"/>
</dbReference>
<dbReference type="EMBL" id="JABSTU010000010">
    <property type="protein sequence ID" value="KAH8019688.1"/>
    <property type="molecule type" value="Genomic_DNA"/>
</dbReference>
<dbReference type="Proteomes" id="UP000821866">
    <property type="component" value="Chromosome 8"/>
</dbReference>
<reference evidence="2" key="2">
    <citation type="submission" date="2021-09" db="EMBL/GenBank/DDBJ databases">
        <authorList>
            <person name="Jia N."/>
            <person name="Wang J."/>
            <person name="Shi W."/>
            <person name="Du L."/>
            <person name="Sun Y."/>
            <person name="Zhan W."/>
            <person name="Jiang J."/>
            <person name="Wang Q."/>
            <person name="Zhang B."/>
            <person name="Ji P."/>
            <person name="Sakyi L.B."/>
            <person name="Cui X."/>
            <person name="Yuan T."/>
            <person name="Jiang B."/>
            <person name="Yang W."/>
            <person name="Lam T.T.-Y."/>
            <person name="Chang Q."/>
            <person name="Ding S."/>
            <person name="Wang X."/>
            <person name="Zhu J."/>
            <person name="Ruan X."/>
            <person name="Zhao L."/>
            <person name="Wei J."/>
            <person name="Que T."/>
            <person name="Du C."/>
            <person name="Cheng J."/>
            <person name="Dai P."/>
            <person name="Han X."/>
            <person name="Huang E."/>
            <person name="Gao Y."/>
            <person name="Liu J."/>
            <person name="Shao H."/>
            <person name="Ye R."/>
            <person name="Li L."/>
            <person name="Wei W."/>
            <person name="Wang X."/>
            <person name="Wang C."/>
            <person name="Huo Q."/>
            <person name="Li W."/>
            <person name="Guo W."/>
            <person name="Chen H."/>
            <person name="Chen S."/>
            <person name="Zhou L."/>
            <person name="Zhou L."/>
            <person name="Ni X."/>
            <person name="Tian J."/>
            <person name="Zhou Y."/>
            <person name="Sheng Y."/>
            <person name="Liu T."/>
            <person name="Pan Y."/>
            <person name="Xia L."/>
            <person name="Li J."/>
            <person name="Zhao F."/>
            <person name="Cao W."/>
        </authorList>
    </citation>
    <scope>NUCLEOTIDE SEQUENCE</scope>
    <source>
        <strain evidence="2">Rmic-2018</strain>
        <tissue evidence="2">Larvae</tissue>
    </source>
</reference>
<evidence type="ECO:0000259" key="1">
    <source>
        <dbReference type="Pfam" id="PF13679"/>
    </source>
</evidence>